<evidence type="ECO:0000313" key="6">
    <source>
        <dbReference type="EMBL" id="ORY72914.1"/>
    </source>
</evidence>
<dbReference type="OrthoDB" id="10254377at2759"/>
<feature type="region of interest" description="Disordered" evidence="3">
    <location>
        <begin position="710"/>
        <end position="734"/>
    </location>
</feature>
<dbReference type="SUPFAM" id="SSF48366">
    <property type="entry name" value="Ras GEF"/>
    <property type="match status" value="1"/>
</dbReference>
<dbReference type="InParanoid" id="A0A1Y2ENN0"/>
<keyword evidence="7" id="KW-1185">Reference proteome</keyword>
<feature type="compositionally biased region" description="Low complexity" evidence="3">
    <location>
        <begin position="409"/>
        <end position="432"/>
    </location>
</feature>
<keyword evidence="1 2" id="KW-0344">Guanine-nucleotide releasing factor</keyword>
<dbReference type="SMART" id="SM00229">
    <property type="entry name" value="RasGEFN"/>
    <property type="match status" value="1"/>
</dbReference>
<feature type="domain" description="Ras-GEF" evidence="4">
    <location>
        <begin position="1311"/>
        <end position="1632"/>
    </location>
</feature>
<dbReference type="PANTHER" id="PTHR23113:SF363">
    <property type="entry name" value="PROTEIN SON OF SEVENLESS"/>
    <property type="match status" value="1"/>
</dbReference>
<feature type="region of interest" description="Disordered" evidence="3">
    <location>
        <begin position="1223"/>
        <end position="1298"/>
    </location>
</feature>
<dbReference type="PROSITE" id="PS50009">
    <property type="entry name" value="RASGEF_CAT"/>
    <property type="match status" value="1"/>
</dbReference>
<feature type="region of interest" description="Disordered" evidence="3">
    <location>
        <begin position="934"/>
        <end position="961"/>
    </location>
</feature>
<feature type="compositionally biased region" description="Basic and acidic residues" evidence="3">
    <location>
        <begin position="342"/>
        <end position="351"/>
    </location>
</feature>
<organism evidence="6 7">
    <name type="scientific">Leucosporidium creatinivorum</name>
    <dbReference type="NCBI Taxonomy" id="106004"/>
    <lineage>
        <taxon>Eukaryota</taxon>
        <taxon>Fungi</taxon>
        <taxon>Dikarya</taxon>
        <taxon>Basidiomycota</taxon>
        <taxon>Pucciniomycotina</taxon>
        <taxon>Microbotryomycetes</taxon>
        <taxon>Leucosporidiales</taxon>
        <taxon>Leucosporidium</taxon>
    </lineage>
</organism>
<feature type="compositionally biased region" description="Pro residues" evidence="3">
    <location>
        <begin position="382"/>
        <end position="396"/>
    </location>
</feature>
<dbReference type="InterPro" id="IPR036964">
    <property type="entry name" value="RASGEF_cat_dom_sf"/>
</dbReference>
<dbReference type="InterPro" id="IPR001895">
    <property type="entry name" value="RASGEF_cat_dom"/>
</dbReference>
<dbReference type="GO" id="GO:0007265">
    <property type="term" value="P:Ras protein signal transduction"/>
    <property type="evidence" value="ECO:0007669"/>
    <property type="project" value="TreeGrafter"/>
</dbReference>
<feature type="compositionally biased region" description="Low complexity" evidence="3">
    <location>
        <begin position="479"/>
        <end position="494"/>
    </location>
</feature>
<dbReference type="STRING" id="106004.A0A1Y2ENN0"/>
<feature type="compositionally biased region" description="Low complexity" evidence="3">
    <location>
        <begin position="174"/>
        <end position="196"/>
    </location>
</feature>
<feature type="compositionally biased region" description="Gly residues" evidence="3">
    <location>
        <begin position="197"/>
        <end position="207"/>
    </location>
</feature>
<evidence type="ECO:0000313" key="7">
    <source>
        <dbReference type="Proteomes" id="UP000193467"/>
    </source>
</evidence>
<evidence type="ECO:0000259" key="5">
    <source>
        <dbReference type="PROSITE" id="PS50212"/>
    </source>
</evidence>
<evidence type="ECO:0008006" key="8">
    <source>
        <dbReference type="Google" id="ProtNLM"/>
    </source>
</evidence>
<dbReference type="Pfam" id="PF00617">
    <property type="entry name" value="RasGEF"/>
    <property type="match status" value="1"/>
</dbReference>
<feature type="region of interest" description="Disordered" evidence="3">
    <location>
        <begin position="44"/>
        <end position="533"/>
    </location>
</feature>
<feature type="compositionally biased region" description="Polar residues" evidence="3">
    <location>
        <begin position="354"/>
        <end position="368"/>
    </location>
</feature>
<feature type="compositionally biased region" description="Polar residues" evidence="3">
    <location>
        <begin position="508"/>
        <end position="517"/>
    </location>
</feature>
<gene>
    <name evidence="6" type="ORF">BCR35DRAFT_153249</name>
</gene>
<accession>A0A1Y2ENN0</accession>
<feature type="compositionally biased region" description="Basic and acidic residues" evidence="3">
    <location>
        <begin position="45"/>
        <end position="55"/>
    </location>
</feature>
<dbReference type="InterPro" id="IPR000651">
    <property type="entry name" value="Ras-like_Gua-exchang_fac_N"/>
</dbReference>
<evidence type="ECO:0000256" key="1">
    <source>
        <dbReference type="ARBA" id="ARBA00022658"/>
    </source>
</evidence>
<evidence type="ECO:0000256" key="2">
    <source>
        <dbReference type="PROSITE-ProRule" id="PRU00168"/>
    </source>
</evidence>
<feature type="region of interest" description="Disordered" evidence="3">
    <location>
        <begin position="1166"/>
        <end position="1209"/>
    </location>
</feature>
<dbReference type="GO" id="GO:0005886">
    <property type="term" value="C:plasma membrane"/>
    <property type="evidence" value="ECO:0007669"/>
    <property type="project" value="TreeGrafter"/>
</dbReference>
<feature type="domain" description="N-terminal Ras-GEF" evidence="5">
    <location>
        <begin position="538"/>
        <end position="663"/>
    </location>
</feature>
<feature type="compositionally biased region" description="Polar residues" evidence="3">
    <location>
        <begin position="314"/>
        <end position="326"/>
    </location>
</feature>
<proteinExistence type="predicted"/>
<sequence length="1639" mass="176249">MPSSSSPTASAGQEAAGLRDLAIAADGSFVETTNKKAAEAMAAHYSREGEGREEYAVQSRVENGKTIYRIRPRSVPQPSSPTEPSAPTHSSASPPSSAGSSAGQMPFAKTSTQPPPPTPPKLQNQPSIAVLRSSQSIPILEADIPSPPPANGTTYLAPTPASHANTGAMRRAGSTPSLSAMASTSSVSLSRSKSTGAGSGGGNGQGDVLGRLLGWNAAPMGSSRREEGTAQLGLPGVFKGEEGATLAKGSRGSAEERDSSDLPEDLVDELNSSRSRSNSHSLARPTPSRANSSPFGAGVRVPILPRSRDPSADGATTTSSHLNLDTSEPRTMREVASSDSIRTAKADDHRATTAFPSTPQKSRWNDTTVFDVIQGLSSTPTPTSPSPEHPSSPAPVPIGREQHHERLPSSASFSSSHSQSSSAFSHASSAHHITVSATTAPGDDPRFVIWGLRDRPATPSPTGSAVGERRGSIVDVELGSPGTSASGSPATASSKRWSGFRERRDTGESYSPASSVRDSIGSGRGLHAQQPPLAVQPQNRVLMAATAERWIAELTSQISSDLLSTFFLTYRAFLTPLHLLNFLIARFEWALQPPSSPTDEASRRIVRVRTFVVLRHWLLNHFMDDFFPHREVRKGLTEWLNRCAREQRFKESQKDMRLIKGLKKICRRLKEMHVVLGPGDAREAKRVMEEVEQPPKSPIVGASDEDVDLDLDNADTATGNSTLSPPPSAPPTRERGRLASFLHHKPPADLASTSAAAQSSSATSYLPSAAVPASTAAQYPLPTPTGTQNHPLARSLHNALGSLGRFKRMLGNRTGASGAGAGGAAGGSTEMMDEVEFEKSETGDLLWVKGGVDRYLEFWGIAKEGDGEEEEEGRLPPLDEQDRGAESTPSTSIDTPREPSYVHTIAEEKEPESPRVATAPENVGLGLGLPSVMSSEVEPKPLSRSPATTDFTSGVLPPRPPPVPTAAPAPIIPIFEPSPYDLLDDPHHHQEFDGSHAFFLSHRPPSGRIELDDVDLSDEDDDVVEVKRTLKRLPGAGNLRIASNVKGIAHASYRHSMDSVSSYGSPRPPSFGGTERESILPPEASFVDDEEGVEPAAGVQIVAGFILEGIDDSDDEDDGGGIEAALKRLEGIVDDTREKERKRKVERQMERSAMVLQLQQAGVAVPPSLGGQQEQLDDQEDRQSVATSTIESIPPVDIPVAEQPPATREAAVVPPVSFIPPSSTPAPAFPTEPVVSTEPAPTSPPRPTSKLPPLSLSRRAGPGRKPSLSKLFGGGGSAALRPTSSRPPLAGMNPTAGPTAPTHRSFLLLYRTESLARQFCLIERDMLRVLGWQELVSGAWRDRAQRDGGEVLDWEQYLKERRKIELKARERGERMESAVQAVIARFNLTANWVCSEIVLTANPDERVALIAKFIRLAFKCYCQSNFQTLTQIIHGLQLPDVERLKKTWARVPTWEMRKFRGMQVFVSHLKNFKHLREVTNALIAEYGPPGQRGLSNEPNKNSAAAKGVKASPVPVGCIPFLGLFLRDLTMNAELPTFLDPTSTNTPASVDSTGGLTHVADPSAFDHLPPLPSHMPLRPLVNVHKFRVQATLVQRVLAFQEFAEGYPYEPETNVYFKCLKIRSLDSTAMREVSLRLAESS</sequence>
<feature type="compositionally biased region" description="Low complexity" evidence="3">
    <location>
        <begin position="272"/>
        <end position="281"/>
    </location>
</feature>
<dbReference type="Pfam" id="PF00618">
    <property type="entry name" value="RasGEF_N"/>
    <property type="match status" value="1"/>
</dbReference>
<dbReference type="Proteomes" id="UP000193467">
    <property type="component" value="Unassembled WGS sequence"/>
</dbReference>
<comment type="caution">
    <text evidence="6">The sequence shown here is derived from an EMBL/GenBank/DDBJ whole genome shotgun (WGS) entry which is preliminary data.</text>
</comment>
<dbReference type="PROSITE" id="PS50212">
    <property type="entry name" value="RASGEF_NTER"/>
    <property type="match status" value="1"/>
</dbReference>
<name>A0A1Y2ENN0_9BASI</name>
<dbReference type="CDD" id="cd06224">
    <property type="entry name" value="REM"/>
    <property type="match status" value="1"/>
</dbReference>
<dbReference type="EMBL" id="MCGR01000049">
    <property type="protein sequence ID" value="ORY72914.1"/>
    <property type="molecule type" value="Genomic_DNA"/>
</dbReference>
<feature type="region of interest" description="Disordered" evidence="3">
    <location>
        <begin position="863"/>
        <end position="900"/>
    </location>
</feature>
<dbReference type="InterPro" id="IPR023578">
    <property type="entry name" value="Ras_GEF_dom_sf"/>
</dbReference>
<dbReference type="InterPro" id="IPR008937">
    <property type="entry name" value="Ras-like_GEF"/>
</dbReference>
<evidence type="ECO:0000259" key="4">
    <source>
        <dbReference type="PROSITE" id="PS50009"/>
    </source>
</evidence>
<dbReference type="Gene3D" id="1.20.870.10">
    <property type="entry name" value="Son of sevenless (SoS) protein Chain: S domain 1"/>
    <property type="match status" value="1"/>
</dbReference>
<dbReference type="SMART" id="SM00147">
    <property type="entry name" value="RasGEF"/>
    <property type="match status" value="1"/>
</dbReference>
<feature type="compositionally biased region" description="Low complexity" evidence="3">
    <location>
        <begin position="76"/>
        <end position="102"/>
    </location>
</feature>
<evidence type="ECO:0000256" key="3">
    <source>
        <dbReference type="SAM" id="MobiDB-lite"/>
    </source>
</evidence>
<reference evidence="6 7" key="1">
    <citation type="submission" date="2016-07" db="EMBL/GenBank/DDBJ databases">
        <title>Pervasive Adenine N6-methylation of Active Genes in Fungi.</title>
        <authorList>
            <consortium name="DOE Joint Genome Institute"/>
            <person name="Mondo S.J."/>
            <person name="Dannebaum R.O."/>
            <person name="Kuo R.C."/>
            <person name="Labutti K."/>
            <person name="Haridas S."/>
            <person name="Kuo A."/>
            <person name="Salamov A."/>
            <person name="Ahrendt S.R."/>
            <person name="Lipzen A."/>
            <person name="Sullivan W."/>
            <person name="Andreopoulos W.B."/>
            <person name="Clum A."/>
            <person name="Lindquist E."/>
            <person name="Daum C."/>
            <person name="Ramamoorthy G.K."/>
            <person name="Gryganskyi A."/>
            <person name="Culley D."/>
            <person name="Magnuson J.K."/>
            <person name="James T.Y."/>
            <person name="O'Malley M.A."/>
            <person name="Stajich J.E."/>
            <person name="Spatafora J.W."/>
            <person name="Visel A."/>
            <person name="Grigoriev I.V."/>
        </authorList>
    </citation>
    <scope>NUCLEOTIDE SEQUENCE [LARGE SCALE GENOMIC DNA]</scope>
    <source>
        <strain evidence="6 7">62-1032</strain>
    </source>
</reference>
<protein>
    <recommendedName>
        <fullName evidence="8">Ras guanine nucleotide exchange factor domain-containing protein</fullName>
    </recommendedName>
</protein>
<dbReference type="Gene3D" id="1.10.840.10">
    <property type="entry name" value="Ras guanine-nucleotide exchange factors catalytic domain"/>
    <property type="match status" value="1"/>
</dbReference>
<dbReference type="GO" id="GO:0005085">
    <property type="term" value="F:guanyl-nucleotide exchange factor activity"/>
    <property type="evidence" value="ECO:0007669"/>
    <property type="project" value="UniProtKB-KW"/>
</dbReference>
<dbReference type="PANTHER" id="PTHR23113">
    <property type="entry name" value="GUANINE NUCLEOTIDE EXCHANGE FACTOR"/>
    <property type="match status" value="1"/>
</dbReference>